<dbReference type="EMBL" id="LSYS01008007">
    <property type="protein sequence ID" value="OPJ69932.1"/>
    <property type="molecule type" value="Genomic_DNA"/>
</dbReference>
<accession>A0A1V4JC94</accession>
<sequence>MDSLTRGGAVMDLMATNASELIGDVKIGGSLGCSDHTLMEFVVLRDVGQVKSKVRTLNFRKANFQFFKELLNRMPWETVHRDKGSEQSWQNFKDAFHRAQELSIPRCKKSSKEGKRPAWLIGDLLIKLQGKKEMHRQWK</sequence>
<dbReference type="Proteomes" id="UP000190648">
    <property type="component" value="Unassembled WGS sequence"/>
</dbReference>
<comment type="caution">
    <text evidence="1">The sequence shown here is derived from an EMBL/GenBank/DDBJ whole genome shotgun (WGS) entry which is preliminary data.</text>
</comment>
<evidence type="ECO:0000313" key="2">
    <source>
        <dbReference type="Proteomes" id="UP000190648"/>
    </source>
</evidence>
<reference evidence="1 2" key="1">
    <citation type="submission" date="2016-02" db="EMBL/GenBank/DDBJ databases">
        <title>Band-tailed pigeon sequencing and assembly.</title>
        <authorList>
            <person name="Soares A.E."/>
            <person name="Novak B.J."/>
            <person name="Rice E.S."/>
            <person name="O'Connell B."/>
            <person name="Chang D."/>
            <person name="Weber S."/>
            <person name="Shapiro B."/>
        </authorList>
    </citation>
    <scope>NUCLEOTIDE SEQUENCE [LARGE SCALE GENOMIC DNA]</scope>
    <source>
        <strain evidence="1">BTP2013</strain>
        <tissue evidence="1">Blood</tissue>
    </source>
</reference>
<keyword evidence="2" id="KW-1185">Reference proteome</keyword>
<evidence type="ECO:0008006" key="3">
    <source>
        <dbReference type="Google" id="ProtNLM"/>
    </source>
</evidence>
<proteinExistence type="predicted"/>
<name>A0A1V4JC94_PATFA</name>
<dbReference type="PANTHER" id="PTHR33395:SF22">
    <property type="entry name" value="REVERSE TRANSCRIPTASE DOMAIN-CONTAINING PROTEIN"/>
    <property type="match status" value="1"/>
</dbReference>
<dbReference type="AlphaFoldDB" id="A0A1V4JC94"/>
<dbReference type="GO" id="GO:0061343">
    <property type="term" value="P:cell adhesion involved in heart morphogenesis"/>
    <property type="evidence" value="ECO:0007669"/>
    <property type="project" value="TreeGrafter"/>
</dbReference>
<dbReference type="OrthoDB" id="9387002at2759"/>
<dbReference type="GO" id="GO:0007508">
    <property type="term" value="P:larval heart development"/>
    <property type="evidence" value="ECO:0007669"/>
    <property type="project" value="TreeGrafter"/>
</dbReference>
<dbReference type="PANTHER" id="PTHR33395">
    <property type="entry name" value="TRANSCRIPTASE, PUTATIVE-RELATED-RELATED"/>
    <property type="match status" value="1"/>
</dbReference>
<evidence type="ECO:0000313" key="1">
    <source>
        <dbReference type="EMBL" id="OPJ69932.1"/>
    </source>
</evidence>
<gene>
    <name evidence="1" type="ORF">AV530_015446</name>
</gene>
<dbReference type="GO" id="GO:0031012">
    <property type="term" value="C:extracellular matrix"/>
    <property type="evidence" value="ECO:0007669"/>
    <property type="project" value="TreeGrafter"/>
</dbReference>
<protein>
    <recommendedName>
        <fullName evidence="3">Nedd4-binding protein 2-like 2</fullName>
    </recommendedName>
</protein>
<organism evidence="1 2">
    <name type="scientific">Patagioenas fasciata monilis</name>
    <dbReference type="NCBI Taxonomy" id="372326"/>
    <lineage>
        <taxon>Eukaryota</taxon>
        <taxon>Metazoa</taxon>
        <taxon>Chordata</taxon>
        <taxon>Craniata</taxon>
        <taxon>Vertebrata</taxon>
        <taxon>Euteleostomi</taxon>
        <taxon>Archelosauria</taxon>
        <taxon>Archosauria</taxon>
        <taxon>Dinosauria</taxon>
        <taxon>Saurischia</taxon>
        <taxon>Theropoda</taxon>
        <taxon>Coelurosauria</taxon>
        <taxon>Aves</taxon>
        <taxon>Neognathae</taxon>
        <taxon>Neoaves</taxon>
        <taxon>Columbimorphae</taxon>
        <taxon>Columbiformes</taxon>
        <taxon>Columbidae</taxon>
        <taxon>Patagioenas</taxon>
    </lineage>
</organism>